<dbReference type="EMBL" id="CP016043">
    <property type="protein sequence ID" value="AOV98221.1"/>
    <property type="molecule type" value="Genomic_DNA"/>
</dbReference>
<name>A0ABN4T2W7_9GAMM</name>
<organism evidence="1 2">
    <name type="scientific">Edwardsiella hoshinae</name>
    <dbReference type="NCBI Taxonomy" id="93378"/>
    <lineage>
        <taxon>Bacteria</taxon>
        <taxon>Pseudomonadati</taxon>
        <taxon>Pseudomonadota</taxon>
        <taxon>Gammaproteobacteria</taxon>
        <taxon>Enterobacterales</taxon>
        <taxon>Hafniaceae</taxon>
        <taxon>Edwardsiella</taxon>
    </lineage>
</organism>
<protein>
    <submittedName>
        <fullName evidence="1">Uncharacterized protein</fullName>
    </submittedName>
</protein>
<sequence length="107" mass="12513">MRLFLIYYITLEYNDSQKTFVSKSLSLYRFILGEIAIFHTKHEAMPRNAVSTELASPTVNIAVFLRISDVTEMISPQPPPTLLSKNIEDGLHFYPLYQFWSRYILIH</sequence>
<evidence type="ECO:0000313" key="1">
    <source>
        <dbReference type="EMBL" id="AOV98221.1"/>
    </source>
</evidence>
<gene>
    <name evidence="1" type="ORF">A9798_15545</name>
</gene>
<keyword evidence="2" id="KW-1185">Reference proteome</keyword>
<evidence type="ECO:0000313" key="2">
    <source>
        <dbReference type="Proteomes" id="UP000175893"/>
    </source>
</evidence>
<proteinExistence type="predicted"/>
<accession>A0ABN4T2W7</accession>
<dbReference type="Proteomes" id="UP000175893">
    <property type="component" value="Chromosome"/>
</dbReference>
<reference evidence="1 2" key="1">
    <citation type="submission" date="2016-06" db="EMBL/GenBank/DDBJ databases">
        <title>Complete genome sequence of Edwardsiella hoshinae ATCC 35051.</title>
        <authorList>
            <person name="Reichley S.R."/>
            <person name="Waldbieser G.C."/>
            <person name="Lawrence M.L."/>
            <person name="Griffin M.J."/>
        </authorList>
    </citation>
    <scope>NUCLEOTIDE SEQUENCE [LARGE SCALE GENOMIC DNA]</scope>
    <source>
        <strain evidence="1 2">ATCC 35051</strain>
    </source>
</reference>